<comment type="caution">
    <text evidence="1">The sequence shown here is derived from an EMBL/GenBank/DDBJ whole genome shotgun (WGS) entry which is preliminary data.</text>
</comment>
<sequence length="368" mass="40917">MKLPGRNEPCWCKSGKKYKHCHLDIGRQPPVAAHTVLQALGSFKKNKKCSVPQSLEHECSGGIINAHTVSKSSSLKAIARNGHVLKISVELKVNIAPKIKLSEVGINSASTFTGFCAAHDKKLFSPIEDQPFKPVPPHCFLITYRSISKEIFSKEYASKSFDFMRILDRGKSLSEQVAIQEASALLGNANLLTTTDLKYIKSKLDSMLISDDYTDLNYVVFTLESPPPIMGSAIVGPTFDFDGYEAQKISSISDDIPDYMSINAFASEDKGFIVLSWLSEHSQTCRKLVRQFLDKKLTADSLAAFMILLIENFYISPNWWQSLDNGTQSLIKNMYSQGVETYTAGDSINIDRPLHFPAITDISMNPMI</sequence>
<dbReference type="AlphaFoldDB" id="A0A7W2M0N4"/>
<dbReference type="InterPro" id="IPR004027">
    <property type="entry name" value="SEC_C_motif"/>
</dbReference>
<evidence type="ECO:0000313" key="2">
    <source>
        <dbReference type="Proteomes" id="UP000577346"/>
    </source>
</evidence>
<evidence type="ECO:0000313" key="1">
    <source>
        <dbReference type="EMBL" id="MBA6150542.1"/>
    </source>
</evidence>
<protein>
    <submittedName>
        <fullName evidence="1">SEC-C domain-containing protein</fullName>
    </submittedName>
</protein>
<dbReference type="SUPFAM" id="SSF103642">
    <property type="entry name" value="Sec-C motif"/>
    <property type="match status" value="1"/>
</dbReference>
<dbReference type="Gene3D" id="3.10.450.50">
    <property type="match status" value="1"/>
</dbReference>
<dbReference type="Proteomes" id="UP000577346">
    <property type="component" value="Unassembled WGS sequence"/>
</dbReference>
<reference evidence="1 2" key="1">
    <citation type="submission" date="2020-07" db="EMBL/GenBank/DDBJ databases">
        <title>Diversity of carbapenemase encoding genes among Pseudomonas putida group clinical isolates in a tertiary Brazilian hospital.</title>
        <authorList>
            <person name="Alberto-Lei F."/>
            <person name="Nodari C.S."/>
            <person name="Streling A.P."/>
            <person name="Paulino J.T."/>
            <person name="Bessa-Neto F.O."/>
            <person name="Cayo R."/>
            <person name="Gales A.C."/>
        </authorList>
    </citation>
    <scope>NUCLEOTIDE SEQUENCE [LARGE SCALE GENOMIC DNA]</scope>
    <source>
        <strain evidence="1 2">11213</strain>
    </source>
</reference>
<gene>
    <name evidence="1" type="ORF">H4C15_24065</name>
</gene>
<dbReference type="Pfam" id="PF02810">
    <property type="entry name" value="SEC-C"/>
    <property type="match status" value="1"/>
</dbReference>
<dbReference type="EMBL" id="JACGDA010000073">
    <property type="protein sequence ID" value="MBA6150542.1"/>
    <property type="molecule type" value="Genomic_DNA"/>
</dbReference>
<dbReference type="RefSeq" id="WP_182337262.1">
    <property type="nucleotide sequence ID" value="NZ_JACGDA010000073.1"/>
</dbReference>
<name>A0A7W2M0N4_9PSED</name>
<accession>A0A7W2M0N4</accession>
<proteinExistence type="predicted"/>
<organism evidence="1 2">
    <name type="scientific">Pseudomonas juntendi</name>
    <dbReference type="NCBI Taxonomy" id="2666183"/>
    <lineage>
        <taxon>Bacteria</taxon>
        <taxon>Pseudomonadati</taxon>
        <taxon>Pseudomonadota</taxon>
        <taxon>Gammaproteobacteria</taxon>
        <taxon>Pseudomonadales</taxon>
        <taxon>Pseudomonadaceae</taxon>
        <taxon>Pseudomonas</taxon>
    </lineage>
</organism>